<dbReference type="Proteomes" id="UP000799767">
    <property type="component" value="Unassembled WGS sequence"/>
</dbReference>
<dbReference type="InterPro" id="IPR036864">
    <property type="entry name" value="Zn2-C6_fun-type_DNA-bd_sf"/>
</dbReference>
<dbReference type="GO" id="GO:0000981">
    <property type="term" value="F:DNA-binding transcription factor activity, RNA polymerase II-specific"/>
    <property type="evidence" value="ECO:0007669"/>
    <property type="project" value="InterPro"/>
</dbReference>
<evidence type="ECO:0000256" key="1">
    <source>
        <dbReference type="ARBA" id="ARBA00023242"/>
    </source>
</evidence>
<dbReference type="GO" id="GO:0008270">
    <property type="term" value="F:zinc ion binding"/>
    <property type="evidence" value="ECO:0007669"/>
    <property type="project" value="InterPro"/>
</dbReference>
<gene>
    <name evidence="4" type="ORF">BDY17DRAFT_36232</name>
</gene>
<evidence type="ECO:0000313" key="4">
    <source>
        <dbReference type="EMBL" id="KAF2480329.1"/>
    </source>
</evidence>
<keyword evidence="1" id="KW-0539">Nucleus</keyword>
<dbReference type="RefSeq" id="XP_033586899.1">
    <property type="nucleotide sequence ID" value="XM_033738300.1"/>
</dbReference>
<dbReference type="Gene3D" id="4.10.240.10">
    <property type="entry name" value="Zn(2)-C6 fungal-type DNA-binding domain"/>
    <property type="match status" value="1"/>
</dbReference>
<keyword evidence="5" id="KW-1185">Reference proteome</keyword>
<dbReference type="InterPro" id="IPR001138">
    <property type="entry name" value="Zn2Cys6_DnaBD"/>
</dbReference>
<evidence type="ECO:0000256" key="2">
    <source>
        <dbReference type="SAM" id="MobiDB-lite"/>
    </source>
</evidence>
<dbReference type="EMBL" id="MU001640">
    <property type="protein sequence ID" value="KAF2480329.1"/>
    <property type="molecule type" value="Genomic_DNA"/>
</dbReference>
<dbReference type="PANTHER" id="PTHR38791">
    <property type="entry name" value="ZN(II)2CYS6 TRANSCRIPTION FACTOR (EUROFUNG)-RELATED-RELATED"/>
    <property type="match status" value="1"/>
</dbReference>
<dbReference type="OrthoDB" id="2991872at2759"/>
<proteinExistence type="predicted"/>
<dbReference type="InterPro" id="IPR053175">
    <property type="entry name" value="DHMBA_Reg_Transcription_Factor"/>
</dbReference>
<feature type="domain" description="Zn(2)-C6 fungal-type" evidence="3">
    <location>
        <begin position="10"/>
        <end position="39"/>
    </location>
</feature>
<sequence length="526" mass="59550">MVYRGKPSPGCENCRKAKKRCGLERPACQRCVQLRKACSGYRDTTGLQIQDETWNVQQKAQRQSAKARRTASIETTPEWSDGDSSAPEELIPTTEIATYADLASVSLLLSIKPKPGDVATSYFFHQFTSPSHWPFLRDLQQTTKDPCLELAIKACGMAALDNVESVVMGRQYAQSMYGEALGQLNDRLRDPKRCRSDASLMAVSMLGFYENLTCDGRESFRSWKAHIRGATQLLRIRGTGQFESKAGRALFRGTRSQILVLSLWTDFAPPAFLQEYQQALEDMSPEQATVQPMDDLMQLFSDFAKLRNTVVRRDVVNQAAADEAAELERKFLKWQEDVVAARPIWRYREVEVAESEDVWNGRVLAYSAAMIPTAYNTWRAVRIMLSRTREWLCRRLPFAEDEREEQMQLFRRTRRQLTDDICATIPVSLGHVKIEESSLCVLSSAYSAVWPLFFAATAVFERITSDSIVVQHGVPQFTRATSSAVAQASWILGRLEYISKKVGLRWADGVAATLRGDLRAYEQWVS</sequence>
<dbReference type="PROSITE" id="PS00463">
    <property type="entry name" value="ZN2_CY6_FUNGAL_1"/>
    <property type="match status" value="1"/>
</dbReference>
<dbReference type="AlphaFoldDB" id="A0A6A6PJZ1"/>
<dbReference type="InterPro" id="IPR021858">
    <property type="entry name" value="Fun_TF"/>
</dbReference>
<evidence type="ECO:0000259" key="3">
    <source>
        <dbReference type="PROSITE" id="PS50048"/>
    </source>
</evidence>
<accession>A0A6A6PJZ1</accession>
<dbReference type="Pfam" id="PF11951">
    <property type="entry name" value="Fungal_trans_2"/>
    <property type="match status" value="1"/>
</dbReference>
<dbReference type="CDD" id="cd00067">
    <property type="entry name" value="GAL4"/>
    <property type="match status" value="1"/>
</dbReference>
<dbReference type="SMART" id="SM00066">
    <property type="entry name" value="GAL4"/>
    <property type="match status" value="1"/>
</dbReference>
<dbReference type="Pfam" id="PF00172">
    <property type="entry name" value="Zn_clus"/>
    <property type="match status" value="1"/>
</dbReference>
<evidence type="ECO:0000313" key="5">
    <source>
        <dbReference type="Proteomes" id="UP000799767"/>
    </source>
</evidence>
<organism evidence="4 5">
    <name type="scientific">Neohortaea acidophila</name>
    <dbReference type="NCBI Taxonomy" id="245834"/>
    <lineage>
        <taxon>Eukaryota</taxon>
        <taxon>Fungi</taxon>
        <taxon>Dikarya</taxon>
        <taxon>Ascomycota</taxon>
        <taxon>Pezizomycotina</taxon>
        <taxon>Dothideomycetes</taxon>
        <taxon>Dothideomycetidae</taxon>
        <taxon>Mycosphaerellales</taxon>
        <taxon>Teratosphaeriaceae</taxon>
        <taxon>Neohortaea</taxon>
    </lineage>
</organism>
<dbReference type="PROSITE" id="PS50048">
    <property type="entry name" value="ZN2_CY6_FUNGAL_2"/>
    <property type="match status" value="1"/>
</dbReference>
<protein>
    <recommendedName>
        <fullName evidence="3">Zn(2)-C6 fungal-type domain-containing protein</fullName>
    </recommendedName>
</protein>
<name>A0A6A6PJZ1_9PEZI</name>
<dbReference type="SUPFAM" id="SSF57701">
    <property type="entry name" value="Zn2/Cys6 DNA-binding domain"/>
    <property type="match status" value="1"/>
</dbReference>
<feature type="region of interest" description="Disordered" evidence="2">
    <location>
        <begin position="60"/>
        <end position="87"/>
    </location>
</feature>
<reference evidence="4" key="1">
    <citation type="journal article" date="2020" name="Stud. Mycol.">
        <title>101 Dothideomycetes genomes: a test case for predicting lifestyles and emergence of pathogens.</title>
        <authorList>
            <person name="Haridas S."/>
            <person name="Albert R."/>
            <person name="Binder M."/>
            <person name="Bloem J."/>
            <person name="Labutti K."/>
            <person name="Salamov A."/>
            <person name="Andreopoulos B."/>
            <person name="Baker S."/>
            <person name="Barry K."/>
            <person name="Bills G."/>
            <person name="Bluhm B."/>
            <person name="Cannon C."/>
            <person name="Castanera R."/>
            <person name="Culley D."/>
            <person name="Daum C."/>
            <person name="Ezra D."/>
            <person name="Gonzalez J."/>
            <person name="Henrissat B."/>
            <person name="Kuo A."/>
            <person name="Liang C."/>
            <person name="Lipzen A."/>
            <person name="Lutzoni F."/>
            <person name="Magnuson J."/>
            <person name="Mondo S."/>
            <person name="Nolan M."/>
            <person name="Ohm R."/>
            <person name="Pangilinan J."/>
            <person name="Park H.-J."/>
            <person name="Ramirez L."/>
            <person name="Alfaro M."/>
            <person name="Sun H."/>
            <person name="Tritt A."/>
            <person name="Yoshinaga Y."/>
            <person name="Zwiers L.-H."/>
            <person name="Turgeon B."/>
            <person name="Goodwin S."/>
            <person name="Spatafora J."/>
            <person name="Crous P."/>
            <person name="Grigoriev I."/>
        </authorList>
    </citation>
    <scope>NUCLEOTIDE SEQUENCE</scope>
    <source>
        <strain evidence="4">CBS 113389</strain>
    </source>
</reference>
<dbReference type="GeneID" id="54479302"/>